<feature type="transmembrane region" description="Helical" evidence="6">
    <location>
        <begin position="294"/>
        <end position="325"/>
    </location>
</feature>
<evidence type="ECO:0000256" key="2">
    <source>
        <dbReference type="ARBA" id="ARBA00022741"/>
    </source>
</evidence>
<dbReference type="Gene3D" id="1.10.510.10">
    <property type="entry name" value="Transferase(Phosphotransferase) domain 1"/>
    <property type="match status" value="1"/>
</dbReference>
<dbReference type="OrthoDB" id="9762169at2"/>
<dbReference type="InterPro" id="IPR000719">
    <property type="entry name" value="Prot_kinase_dom"/>
</dbReference>
<organism evidence="8 9">
    <name type="scientific">Thermomonospora curvata (strain ATCC 19995 / DSM 43183 / JCM 3096 / KCTC 9072 / NBRC 15933 / NCIMB 10081 / Henssen B9)</name>
    <dbReference type="NCBI Taxonomy" id="471852"/>
    <lineage>
        <taxon>Bacteria</taxon>
        <taxon>Bacillati</taxon>
        <taxon>Actinomycetota</taxon>
        <taxon>Actinomycetes</taxon>
        <taxon>Streptosporangiales</taxon>
        <taxon>Thermomonosporaceae</taxon>
        <taxon>Thermomonospora</taxon>
    </lineage>
</organism>
<protein>
    <submittedName>
        <fullName evidence="8">Serine/threonine protein kinase</fullName>
    </submittedName>
</protein>
<dbReference type="CDD" id="cd14014">
    <property type="entry name" value="STKc_PknB_like"/>
    <property type="match status" value="1"/>
</dbReference>
<evidence type="ECO:0000256" key="5">
    <source>
        <dbReference type="SAM" id="MobiDB-lite"/>
    </source>
</evidence>
<gene>
    <name evidence="8" type="ordered locus">Tcur_3576</name>
</gene>
<sequence length="473" mass="48512">MNQPSRELVPGGRIGPYRPLSLLGESDAGVVYRGTDPSGRDVAIRVLRPEAVSGAAARRRLEHEIAVMRRVLSPHVVDVLDGDASAERPYVVSRFVPGRGLDVLVAEEGPLRGGALRRLALGLAKALVAIHEAGAVHRDLSPANVLVVGGEPVVIDFGVAQAVDPARPVRVRPHLAPEVRDGAPATPASDVYAWAATVAFAATGRAEVGDGAPAEVPEPLRAVLRDALRADPDARPTAAELVKAVDAADLGPQEATPVVHEPVRSTPVERAVRAAAPPRSARPRPTVGHAWSRLLAVLAVVLMAAVAIVMPVVGIVAATAGALALRTWDAAALRGGSGRATPAVGDAARAALWTALTLPYAAVAAAAVALALASLVMVGVRTPAMDACAWGAGAGAAVLWSGPGVRAPRRQLERLFGTLAPEPARIVPVGAVLGVLIFAAVVGAVSLTPSFAPMYGLQNSVIAALDRFQSALP</sequence>
<keyword evidence="6" id="KW-0472">Membrane</keyword>
<keyword evidence="2" id="KW-0547">Nucleotide-binding</keyword>
<dbReference type="RefSeq" id="WP_012853895.1">
    <property type="nucleotide sequence ID" value="NC_013510.1"/>
</dbReference>
<evidence type="ECO:0000256" key="1">
    <source>
        <dbReference type="ARBA" id="ARBA00022679"/>
    </source>
</evidence>
<dbReference type="HOGENOM" id="CLU_577363_0_0_11"/>
<dbReference type="GO" id="GO:0004674">
    <property type="term" value="F:protein serine/threonine kinase activity"/>
    <property type="evidence" value="ECO:0007669"/>
    <property type="project" value="UniProtKB-KW"/>
</dbReference>
<dbReference type="eggNOG" id="COG0515">
    <property type="taxonomic scope" value="Bacteria"/>
</dbReference>
<dbReference type="Proteomes" id="UP000001918">
    <property type="component" value="Chromosome"/>
</dbReference>
<feature type="transmembrane region" description="Helical" evidence="6">
    <location>
        <begin position="426"/>
        <end position="447"/>
    </location>
</feature>
<dbReference type="GO" id="GO:0005524">
    <property type="term" value="F:ATP binding"/>
    <property type="evidence" value="ECO:0007669"/>
    <property type="project" value="UniProtKB-KW"/>
</dbReference>
<dbReference type="PROSITE" id="PS50011">
    <property type="entry name" value="PROTEIN_KINASE_DOM"/>
    <property type="match status" value="1"/>
</dbReference>
<keyword evidence="1" id="KW-0808">Transferase</keyword>
<reference evidence="8 9" key="1">
    <citation type="journal article" date="2011" name="Stand. Genomic Sci.">
        <title>Complete genome sequence of Thermomonospora curvata type strain (B9).</title>
        <authorList>
            <person name="Chertkov O."/>
            <person name="Sikorski J."/>
            <person name="Nolan M."/>
            <person name="Lapidus A."/>
            <person name="Lucas S."/>
            <person name="Del Rio T.G."/>
            <person name="Tice H."/>
            <person name="Cheng J.F."/>
            <person name="Goodwin L."/>
            <person name="Pitluck S."/>
            <person name="Liolios K."/>
            <person name="Ivanova N."/>
            <person name="Mavromatis K."/>
            <person name="Mikhailova N."/>
            <person name="Ovchinnikova G."/>
            <person name="Pati A."/>
            <person name="Chen A."/>
            <person name="Palaniappan K."/>
            <person name="Djao O.D."/>
            <person name="Land M."/>
            <person name="Hauser L."/>
            <person name="Chang Y.J."/>
            <person name="Jeffries C.D."/>
            <person name="Brettin T."/>
            <person name="Han C."/>
            <person name="Detter J.C."/>
            <person name="Rohde M."/>
            <person name="Goker M."/>
            <person name="Woyke T."/>
            <person name="Bristow J."/>
            <person name="Eisen J.A."/>
            <person name="Markowitz V."/>
            <person name="Hugenholtz P."/>
            <person name="Klenk H.P."/>
            <person name="Kyrpides N.C."/>
        </authorList>
    </citation>
    <scope>NUCLEOTIDE SEQUENCE [LARGE SCALE GENOMIC DNA]</scope>
    <source>
        <strain evidence="9">ATCC 19995 / DSM 43183 / JCM 3096 / KCTC 9072 / NBRC 15933 / NCIMB 10081 / Henssen B9</strain>
    </source>
</reference>
<keyword evidence="6" id="KW-1133">Transmembrane helix</keyword>
<dbReference type="InterPro" id="IPR011009">
    <property type="entry name" value="Kinase-like_dom_sf"/>
</dbReference>
<evidence type="ECO:0000313" key="8">
    <source>
        <dbReference type="EMBL" id="ACY99111.1"/>
    </source>
</evidence>
<feature type="transmembrane region" description="Helical" evidence="6">
    <location>
        <begin position="358"/>
        <end position="380"/>
    </location>
</feature>
<dbReference type="PANTHER" id="PTHR43289:SF34">
    <property type="entry name" value="SERINE_THREONINE-PROTEIN KINASE YBDM-RELATED"/>
    <property type="match status" value="1"/>
</dbReference>
<feature type="compositionally biased region" description="Low complexity" evidence="5">
    <location>
        <begin position="273"/>
        <end position="283"/>
    </location>
</feature>
<dbReference type="AlphaFoldDB" id="D1ABT8"/>
<name>D1ABT8_THECD</name>
<keyword evidence="8" id="KW-0723">Serine/threonine-protein kinase</keyword>
<dbReference type="KEGG" id="tcu:Tcur_3576"/>
<dbReference type="Pfam" id="PF00069">
    <property type="entry name" value="Pkinase"/>
    <property type="match status" value="1"/>
</dbReference>
<evidence type="ECO:0000313" key="9">
    <source>
        <dbReference type="Proteomes" id="UP000001918"/>
    </source>
</evidence>
<evidence type="ECO:0000256" key="3">
    <source>
        <dbReference type="ARBA" id="ARBA00022777"/>
    </source>
</evidence>
<feature type="domain" description="Protein kinase" evidence="7">
    <location>
        <begin position="17"/>
        <end position="259"/>
    </location>
</feature>
<keyword evidence="6" id="KW-0812">Transmembrane</keyword>
<dbReference type="SUPFAM" id="SSF56112">
    <property type="entry name" value="Protein kinase-like (PK-like)"/>
    <property type="match status" value="1"/>
</dbReference>
<proteinExistence type="predicted"/>
<keyword evidence="4" id="KW-0067">ATP-binding</keyword>
<dbReference type="PANTHER" id="PTHR43289">
    <property type="entry name" value="MITOGEN-ACTIVATED PROTEIN KINASE KINASE KINASE 20-RELATED"/>
    <property type="match status" value="1"/>
</dbReference>
<feature type="transmembrane region" description="Helical" evidence="6">
    <location>
        <begin position="387"/>
        <end position="406"/>
    </location>
</feature>
<keyword evidence="3 8" id="KW-0418">Kinase</keyword>
<feature type="region of interest" description="Disordered" evidence="5">
    <location>
        <begin position="260"/>
        <end position="283"/>
    </location>
</feature>
<keyword evidence="9" id="KW-1185">Reference proteome</keyword>
<dbReference type="STRING" id="471852.Tcur_3576"/>
<accession>D1ABT8</accession>
<evidence type="ECO:0000256" key="6">
    <source>
        <dbReference type="SAM" id="Phobius"/>
    </source>
</evidence>
<dbReference type="EMBL" id="CP001738">
    <property type="protein sequence ID" value="ACY99111.1"/>
    <property type="molecule type" value="Genomic_DNA"/>
</dbReference>
<dbReference type="Gene3D" id="3.30.200.20">
    <property type="entry name" value="Phosphorylase Kinase, domain 1"/>
    <property type="match status" value="1"/>
</dbReference>
<evidence type="ECO:0000259" key="7">
    <source>
        <dbReference type="PROSITE" id="PS50011"/>
    </source>
</evidence>
<evidence type="ECO:0000256" key="4">
    <source>
        <dbReference type="ARBA" id="ARBA00022840"/>
    </source>
</evidence>